<name>F6CUW8_MARPP</name>
<keyword evidence="1" id="KW-1133">Transmembrane helix</keyword>
<dbReference type="Proteomes" id="UP000009230">
    <property type="component" value="Chromosome"/>
</dbReference>
<reference evidence="2 3" key="1">
    <citation type="journal article" date="2012" name="Stand. Genomic Sci.">
        <title>Complete genome sequence of Marinomonas posidonica type strain (IVIA-Po-181(T)).</title>
        <authorList>
            <person name="Lucas-Elio P."/>
            <person name="Goodwin L."/>
            <person name="Woyke T."/>
            <person name="Pitluck S."/>
            <person name="Nolan M."/>
            <person name="Kyrpides N.C."/>
            <person name="Detter J.C."/>
            <person name="Copeland A."/>
            <person name="Lu M."/>
            <person name="Bruce D."/>
            <person name="Detter C."/>
            <person name="Tapia R."/>
            <person name="Han S."/>
            <person name="Land M.L."/>
            <person name="Ivanova N."/>
            <person name="Mikhailova N."/>
            <person name="Johnston A.W."/>
            <person name="Sanchez-Amat A."/>
        </authorList>
    </citation>
    <scope>NUCLEOTIDE SEQUENCE [LARGE SCALE GENOMIC DNA]</scope>
    <source>
        <strain evidence="3">CECT 7376 / NCIMB 14433 / IVIA-Po-181</strain>
    </source>
</reference>
<dbReference type="EMBL" id="CP002771">
    <property type="protein sequence ID" value="AEF55294.1"/>
    <property type="molecule type" value="Genomic_DNA"/>
</dbReference>
<dbReference type="KEGG" id="mpc:Mar181_2258"/>
<evidence type="ECO:0000313" key="2">
    <source>
        <dbReference type="EMBL" id="AEF55294.1"/>
    </source>
</evidence>
<dbReference type="OrthoDB" id="8451539at2"/>
<protein>
    <submittedName>
        <fullName evidence="2">Uncharacterized protein</fullName>
    </submittedName>
</protein>
<dbReference type="AlphaFoldDB" id="F6CUW8"/>
<sequence>MDAITKWLWNVMVAIDQLGNAIAGGDPDITISARVGYFANRSTNKRFHYYWTFLERVIDFTFYPLDGPKHCLSALAKDNEQGHVHGSDFVRAILALIAMTACFFISILTWTAYLLGHRPNRT</sequence>
<keyword evidence="1" id="KW-0472">Membrane</keyword>
<keyword evidence="1" id="KW-0812">Transmembrane</keyword>
<dbReference type="RefSeq" id="WP_013796769.1">
    <property type="nucleotide sequence ID" value="NC_015559.1"/>
</dbReference>
<dbReference type="HOGENOM" id="CLU_2023939_0_0_6"/>
<organism evidence="2 3">
    <name type="scientific">Marinomonas posidonica (strain CECT 7376 / NCIMB 14433 / IVIA-Po-181)</name>
    <dbReference type="NCBI Taxonomy" id="491952"/>
    <lineage>
        <taxon>Bacteria</taxon>
        <taxon>Pseudomonadati</taxon>
        <taxon>Pseudomonadota</taxon>
        <taxon>Gammaproteobacteria</taxon>
        <taxon>Oceanospirillales</taxon>
        <taxon>Oceanospirillaceae</taxon>
        <taxon>Marinomonas</taxon>
    </lineage>
</organism>
<accession>F6CUW8</accession>
<gene>
    <name evidence="2" type="ordered locus">Mar181_2258</name>
</gene>
<feature type="transmembrane region" description="Helical" evidence="1">
    <location>
        <begin position="92"/>
        <end position="115"/>
    </location>
</feature>
<proteinExistence type="predicted"/>
<evidence type="ECO:0000256" key="1">
    <source>
        <dbReference type="SAM" id="Phobius"/>
    </source>
</evidence>
<evidence type="ECO:0000313" key="3">
    <source>
        <dbReference type="Proteomes" id="UP000009230"/>
    </source>
</evidence>
<keyword evidence="3" id="KW-1185">Reference proteome</keyword>